<keyword evidence="3" id="KW-1185">Reference proteome</keyword>
<keyword evidence="1" id="KW-0732">Signal</keyword>
<evidence type="ECO:0000256" key="1">
    <source>
        <dbReference type="SAM" id="SignalP"/>
    </source>
</evidence>
<evidence type="ECO:0000313" key="3">
    <source>
        <dbReference type="Proteomes" id="UP000291832"/>
    </source>
</evidence>
<proteinExistence type="predicted"/>
<dbReference type="EMBL" id="SHKI01000007">
    <property type="protein sequence ID" value="RZT61044.1"/>
    <property type="molecule type" value="Genomic_DNA"/>
</dbReference>
<dbReference type="AlphaFoldDB" id="A0A4Q7TKA3"/>
<evidence type="ECO:0000313" key="2">
    <source>
        <dbReference type="EMBL" id="RZT61044.1"/>
    </source>
</evidence>
<dbReference type="Proteomes" id="UP000291832">
    <property type="component" value="Unassembled WGS sequence"/>
</dbReference>
<name>A0A4Q7TKA3_9MICO</name>
<dbReference type="RefSeq" id="WP_130455132.1">
    <property type="nucleotide sequence ID" value="NZ_QYAG01000003.1"/>
</dbReference>
<organism evidence="2 3">
    <name type="scientific">Leucobacter luti</name>
    <dbReference type="NCBI Taxonomy" id="340320"/>
    <lineage>
        <taxon>Bacteria</taxon>
        <taxon>Bacillati</taxon>
        <taxon>Actinomycetota</taxon>
        <taxon>Actinomycetes</taxon>
        <taxon>Micrococcales</taxon>
        <taxon>Microbacteriaceae</taxon>
        <taxon>Leucobacter</taxon>
    </lineage>
</organism>
<dbReference type="PROSITE" id="PS51257">
    <property type="entry name" value="PROKAR_LIPOPROTEIN"/>
    <property type="match status" value="1"/>
</dbReference>
<accession>A0A4Q7TKA3</accession>
<feature type="chain" id="PRO_5038568513" description="Peptidylprolyl isomerase" evidence="1">
    <location>
        <begin position="25"/>
        <end position="307"/>
    </location>
</feature>
<comment type="caution">
    <text evidence="2">The sequence shown here is derived from an EMBL/GenBank/DDBJ whole genome shotgun (WGS) entry which is preliminary data.</text>
</comment>
<dbReference type="OrthoDB" id="4986921at2"/>
<protein>
    <recommendedName>
        <fullName evidence="4">Peptidylprolyl isomerase</fullName>
    </recommendedName>
</protein>
<feature type="signal peptide" evidence="1">
    <location>
        <begin position="1"/>
        <end position="24"/>
    </location>
</feature>
<gene>
    <name evidence="2" type="ORF">EV139_2790</name>
</gene>
<evidence type="ECO:0008006" key="4">
    <source>
        <dbReference type="Google" id="ProtNLM"/>
    </source>
</evidence>
<sequence length="307" mass="30938">MLRRLVPATAVAALLIAGVTGCSAQQTASADCTPTMAPGALSDNVVVLGEFGQSPQVSVPKETDIVSSQRTVVSEAADRSAIAAESTFVGVNMAFFDSESADTLYASPGFSDPALAPEFLLVSEAAANPLSEAVRCAAAGDRVVLALSPEESAQLATQLNATPGSALVGVIDVVSARPLAAQGPVRGLPNGFPAVVTNEDGVPGVVLPPRAAPAGTTAATRIVGDGAEVTADNNVIGQVLSVGWDGTVEQNTWESGLIAMGTEDQIAQSGFAFRTALTGATVGSQVVVIENEGDQARVVVVDIIGVN</sequence>
<reference evidence="2 3" key="1">
    <citation type="journal article" date="2015" name="Stand. Genomic Sci.">
        <title>Genomic Encyclopedia of Bacterial and Archaeal Type Strains, Phase III: the genomes of soil and plant-associated and newly described type strains.</title>
        <authorList>
            <person name="Whitman W.B."/>
            <person name="Woyke T."/>
            <person name="Klenk H.P."/>
            <person name="Zhou Y."/>
            <person name="Lilburn T.G."/>
            <person name="Beck B.J."/>
            <person name="De Vos P."/>
            <person name="Vandamme P."/>
            <person name="Eisen J.A."/>
            <person name="Garrity G."/>
            <person name="Hugenholtz P."/>
            <person name="Kyrpides N.C."/>
        </authorList>
    </citation>
    <scope>NUCLEOTIDE SEQUENCE [LARGE SCALE GENOMIC DNA]</scope>
    <source>
        <strain evidence="2 3">RF6</strain>
    </source>
</reference>